<dbReference type="SUPFAM" id="SSF81383">
    <property type="entry name" value="F-box domain"/>
    <property type="match status" value="1"/>
</dbReference>
<reference evidence="1 2" key="1">
    <citation type="journal article" date="2020" name="ISME J.">
        <title>Uncovering the hidden diversity of litter-decomposition mechanisms in mushroom-forming fungi.</title>
        <authorList>
            <person name="Floudas D."/>
            <person name="Bentzer J."/>
            <person name="Ahren D."/>
            <person name="Johansson T."/>
            <person name="Persson P."/>
            <person name="Tunlid A."/>
        </authorList>
    </citation>
    <scope>NUCLEOTIDE SEQUENCE [LARGE SCALE GENOMIC DNA]</scope>
    <source>
        <strain evidence="1 2">CBS 101986</strain>
    </source>
</reference>
<protein>
    <recommendedName>
        <fullName evidence="3">F-box domain-containing protein</fullName>
    </recommendedName>
</protein>
<keyword evidence="2" id="KW-1185">Reference proteome</keyword>
<sequence>MATDVPQSGAAGDIWQDLECILPENIARELLHNNPPTHGALQYVNAARANPTELLQAARQRACRLDEQIKTLQVEKAILADESRVRGTLTKVFNIISSPIRRLPEDIIREIAHHATKDTYPSPERTSTAIALARVCSTWRSVILSSPRLWSTLYLRVQNISHHGIMQYHQAVQIWFCRAGRLPLQLFLYFDFHDIPPPTEPSAYTIKLFLRSLAPWTSRICRLGVGSHDWMRIMAHFAEVEWALPNLRRLDILGQKSNEDLREEAMSSLEPVMDRITLFRSSTLLTTLSASQEISSFLRRLPLFPWQQFTDISLDEELCFEVDFFNLLRHCPHLRHVQLEVDTDSDITIPTSTHANLEVLQLHLIIRCYNKVVGFFAPYCFPNLTSLWVETITNKFYPTPPDPTGDFGNFVPFPSLRTLVTNGQPLPTPLVVNMLRNSPLLRNLNMDIYGGLKDEPLCDKNAHFITRATFFTGLPAFSLLMRP</sequence>
<dbReference type="Gene3D" id="3.80.10.10">
    <property type="entry name" value="Ribonuclease Inhibitor"/>
    <property type="match status" value="1"/>
</dbReference>
<comment type="caution">
    <text evidence="1">The sequence shown here is derived from an EMBL/GenBank/DDBJ whole genome shotgun (WGS) entry which is preliminary data.</text>
</comment>
<proteinExistence type="predicted"/>
<dbReference type="Gene3D" id="1.20.1280.50">
    <property type="match status" value="1"/>
</dbReference>
<dbReference type="EMBL" id="JAACJJ010000028">
    <property type="protein sequence ID" value="KAF5321285.1"/>
    <property type="molecule type" value="Genomic_DNA"/>
</dbReference>
<evidence type="ECO:0000313" key="1">
    <source>
        <dbReference type="EMBL" id="KAF5321285.1"/>
    </source>
</evidence>
<dbReference type="Proteomes" id="UP000567179">
    <property type="component" value="Unassembled WGS sequence"/>
</dbReference>
<name>A0A8H5BDL7_9AGAR</name>
<evidence type="ECO:0000313" key="2">
    <source>
        <dbReference type="Proteomes" id="UP000567179"/>
    </source>
</evidence>
<dbReference type="InterPro" id="IPR036047">
    <property type="entry name" value="F-box-like_dom_sf"/>
</dbReference>
<dbReference type="AlphaFoldDB" id="A0A8H5BDL7"/>
<dbReference type="SUPFAM" id="SSF52047">
    <property type="entry name" value="RNI-like"/>
    <property type="match status" value="1"/>
</dbReference>
<dbReference type="OrthoDB" id="2269034at2759"/>
<accession>A0A8H5BDL7</accession>
<organism evidence="1 2">
    <name type="scientific">Psilocybe cf. subviscida</name>
    <dbReference type="NCBI Taxonomy" id="2480587"/>
    <lineage>
        <taxon>Eukaryota</taxon>
        <taxon>Fungi</taxon>
        <taxon>Dikarya</taxon>
        <taxon>Basidiomycota</taxon>
        <taxon>Agaricomycotina</taxon>
        <taxon>Agaricomycetes</taxon>
        <taxon>Agaricomycetidae</taxon>
        <taxon>Agaricales</taxon>
        <taxon>Agaricineae</taxon>
        <taxon>Strophariaceae</taxon>
        <taxon>Psilocybe</taxon>
    </lineage>
</organism>
<evidence type="ECO:0008006" key="3">
    <source>
        <dbReference type="Google" id="ProtNLM"/>
    </source>
</evidence>
<gene>
    <name evidence="1" type="ORF">D9619_001313</name>
</gene>
<dbReference type="InterPro" id="IPR032675">
    <property type="entry name" value="LRR_dom_sf"/>
</dbReference>